<feature type="non-terminal residue" evidence="6">
    <location>
        <position position="1"/>
    </location>
</feature>
<evidence type="ECO:0000259" key="5">
    <source>
        <dbReference type="Pfam" id="PF01134"/>
    </source>
</evidence>
<dbReference type="Pfam" id="PF01134">
    <property type="entry name" value="GIDA"/>
    <property type="match status" value="1"/>
</dbReference>
<keyword evidence="3" id="KW-0285">Flavoprotein</keyword>
<evidence type="ECO:0000256" key="1">
    <source>
        <dbReference type="ARBA" id="ARBA00001974"/>
    </source>
</evidence>
<dbReference type="PANTHER" id="PTHR11806">
    <property type="entry name" value="GLUCOSE INHIBITED DIVISION PROTEIN A"/>
    <property type="match status" value="1"/>
</dbReference>
<dbReference type="GO" id="GO:0030488">
    <property type="term" value="P:tRNA methylation"/>
    <property type="evidence" value="ECO:0007669"/>
    <property type="project" value="TreeGrafter"/>
</dbReference>
<dbReference type="GO" id="GO:0002098">
    <property type="term" value="P:tRNA wobble uridine modification"/>
    <property type="evidence" value="ECO:0007669"/>
    <property type="project" value="TreeGrafter"/>
</dbReference>
<evidence type="ECO:0000256" key="4">
    <source>
        <dbReference type="ARBA" id="ARBA00022827"/>
    </source>
</evidence>
<comment type="cofactor">
    <cofactor evidence="1">
        <name>FAD</name>
        <dbReference type="ChEBI" id="CHEBI:57692"/>
    </cofactor>
</comment>
<dbReference type="InterPro" id="IPR040131">
    <property type="entry name" value="MnmG_N"/>
</dbReference>
<dbReference type="InterPro" id="IPR002218">
    <property type="entry name" value="MnmG-rel"/>
</dbReference>
<reference evidence="6" key="1">
    <citation type="submission" date="2018-05" db="EMBL/GenBank/DDBJ databases">
        <authorList>
            <person name="Lanie J.A."/>
            <person name="Ng W.-L."/>
            <person name="Kazmierczak K.M."/>
            <person name="Andrzejewski T.M."/>
            <person name="Davidsen T.M."/>
            <person name="Wayne K.J."/>
            <person name="Tettelin H."/>
            <person name="Glass J.I."/>
            <person name="Rusch D."/>
            <person name="Podicherti R."/>
            <person name="Tsui H.-C.T."/>
            <person name="Winkler M.E."/>
        </authorList>
    </citation>
    <scope>NUCLEOTIDE SEQUENCE</scope>
</reference>
<dbReference type="PROSITE" id="PS01280">
    <property type="entry name" value="GIDA_1"/>
    <property type="match status" value="1"/>
</dbReference>
<dbReference type="PANTHER" id="PTHR11806:SF0">
    <property type="entry name" value="PROTEIN MTO1 HOMOLOG, MITOCHONDRIAL"/>
    <property type="match status" value="1"/>
</dbReference>
<evidence type="ECO:0000256" key="2">
    <source>
        <dbReference type="ARBA" id="ARBA00007653"/>
    </source>
</evidence>
<dbReference type="GO" id="GO:0050660">
    <property type="term" value="F:flavin adenine dinucleotide binding"/>
    <property type="evidence" value="ECO:0007669"/>
    <property type="project" value="InterPro"/>
</dbReference>
<gene>
    <name evidence="6" type="ORF">METZ01_LOCUS494510</name>
</gene>
<feature type="non-terminal residue" evidence="6">
    <location>
        <position position="236"/>
    </location>
</feature>
<name>A0A383DAW7_9ZZZZ</name>
<keyword evidence="4" id="KW-0274">FAD</keyword>
<proteinExistence type="inferred from homology"/>
<dbReference type="InterPro" id="IPR036188">
    <property type="entry name" value="FAD/NAD-bd_sf"/>
</dbReference>
<dbReference type="GO" id="GO:0005829">
    <property type="term" value="C:cytosol"/>
    <property type="evidence" value="ECO:0007669"/>
    <property type="project" value="TreeGrafter"/>
</dbReference>
<sequence length="236" mass="25858">VTSTVLNNKNIDVVLGEAVELLVDNYSVSGVSLRDGSSFFGKTVILTCGTFLSGLIHVGERKILAGRMGEEGSIGITESLGALGFKTGRLKTGTPPRLNKNSIDWNKTSIALGDDSPVPFSYQTRDFSPPNDPCHTIRTNKETHEIIKENISRSPMFSGDIAGTGPRYCPSIEDKIHRFSHHDSHMLFLEPEWKNSDQIYLNGFSTSLPEDVQLSALRKIPGLGLVELLRPGYAIE</sequence>
<dbReference type="Gene3D" id="2.40.30.260">
    <property type="match status" value="1"/>
</dbReference>
<dbReference type="SUPFAM" id="SSF51905">
    <property type="entry name" value="FAD/NAD(P)-binding domain"/>
    <property type="match status" value="1"/>
</dbReference>
<dbReference type="AlphaFoldDB" id="A0A383DAW7"/>
<evidence type="ECO:0000313" key="6">
    <source>
        <dbReference type="EMBL" id="SVE41656.1"/>
    </source>
</evidence>
<accession>A0A383DAW7</accession>
<comment type="similarity">
    <text evidence="2">Belongs to the MnmG family.</text>
</comment>
<protein>
    <recommendedName>
        <fullName evidence="5">MnmG N-terminal domain-containing protein</fullName>
    </recommendedName>
</protein>
<evidence type="ECO:0000256" key="3">
    <source>
        <dbReference type="ARBA" id="ARBA00022630"/>
    </source>
</evidence>
<organism evidence="6">
    <name type="scientific">marine metagenome</name>
    <dbReference type="NCBI Taxonomy" id="408172"/>
    <lineage>
        <taxon>unclassified sequences</taxon>
        <taxon>metagenomes</taxon>
        <taxon>ecological metagenomes</taxon>
    </lineage>
</organism>
<dbReference type="EMBL" id="UINC01215791">
    <property type="protein sequence ID" value="SVE41656.1"/>
    <property type="molecule type" value="Genomic_DNA"/>
</dbReference>
<dbReference type="InterPro" id="IPR020595">
    <property type="entry name" value="MnmG-rel_CS"/>
</dbReference>
<feature type="domain" description="MnmG N-terminal" evidence="5">
    <location>
        <begin position="2"/>
        <end position="236"/>
    </location>
</feature>